<evidence type="ECO:0000256" key="8">
    <source>
        <dbReference type="ARBA" id="ARBA00023014"/>
    </source>
</evidence>
<dbReference type="Gene3D" id="3.30.70.20">
    <property type="match status" value="1"/>
</dbReference>
<evidence type="ECO:0000256" key="6">
    <source>
        <dbReference type="ARBA" id="ARBA00023002"/>
    </source>
</evidence>
<dbReference type="PANTHER" id="PTHR30002:SF4">
    <property type="entry name" value="EPOXYQUEUOSINE REDUCTASE"/>
    <property type="match status" value="1"/>
</dbReference>
<dbReference type="SUPFAM" id="SSF46548">
    <property type="entry name" value="alpha-helical ferredoxin"/>
    <property type="match status" value="1"/>
</dbReference>
<organism evidence="10 11">
    <name type="scientific">Clostridium tyrobutyricum DIVETGP</name>
    <dbReference type="NCBI Taxonomy" id="1408889"/>
    <lineage>
        <taxon>Bacteria</taxon>
        <taxon>Bacillati</taxon>
        <taxon>Bacillota</taxon>
        <taxon>Clostridia</taxon>
        <taxon>Eubacteriales</taxon>
        <taxon>Clostridiaceae</taxon>
        <taxon>Clostridium</taxon>
    </lineage>
</organism>
<dbReference type="EMBL" id="CBXI010000023">
    <property type="protein sequence ID" value="CDL91295.1"/>
    <property type="molecule type" value="Genomic_DNA"/>
</dbReference>
<evidence type="ECO:0000256" key="4">
    <source>
        <dbReference type="ARBA" id="ARBA00022723"/>
    </source>
</evidence>
<dbReference type="OrthoDB" id="9784571at2"/>
<sequence length="323" mass="37764">MNYRNELIEFCRKIGIDTVGFTECRKFCELYNSLKFRRLNSLSNEFEEKDENKRINPFVYMKEGKTIISVAFPYLFNRSTKDKIGFSLYTRGQDYHKVVFKYLNKICRFIESMGGSAVPLVDSNMLPERYIAKLCGIGFLGKNNMLITQRYGSYVFLGEIITDLALGNSEILQSQCRGCNICLKACPTGAIRGEKNSNKCMSYITQKKHIKDEWILKFRGNLFGCDICQNICPYNRKILFSNIQEFRPFEFMEDVDLSEILNMDNKIFRQKYAITSCGWRGKNIIIRNALINSFILGKNITIKNIRSPYVQDYYNRLFKLFKL</sequence>
<dbReference type="Pfam" id="PF08331">
    <property type="entry name" value="QueG_DUF1730"/>
    <property type="match status" value="1"/>
</dbReference>
<dbReference type="RefSeq" id="WP_017894656.1">
    <property type="nucleotide sequence ID" value="NZ_CBXI010000023.1"/>
</dbReference>
<dbReference type="PROSITE" id="PS00198">
    <property type="entry name" value="4FE4S_FER_1"/>
    <property type="match status" value="1"/>
</dbReference>
<dbReference type="Pfam" id="PF13484">
    <property type="entry name" value="Fer4_16"/>
    <property type="match status" value="1"/>
</dbReference>
<dbReference type="NCBIfam" id="TIGR00276">
    <property type="entry name" value="tRNA epoxyqueuosine(34) reductase QueG"/>
    <property type="match status" value="1"/>
</dbReference>
<evidence type="ECO:0000256" key="5">
    <source>
        <dbReference type="ARBA" id="ARBA00022785"/>
    </source>
</evidence>
<protein>
    <submittedName>
        <fullName evidence="10">Iron-sulfur cluster-binding protein</fullName>
    </submittedName>
</protein>
<keyword evidence="5" id="KW-0671">Queuosine biosynthesis</keyword>
<keyword evidence="6" id="KW-0560">Oxidoreductase</keyword>
<dbReference type="AlphaFoldDB" id="W6N5H3"/>
<proteinExistence type="predicted"/>
<keyword evidence="1" id="KW-0004">4Fe-4S</keyword>
<dbReference type="Proteomes" id="UP000019482">
    <property type="component" value="Unassembled WGS sequence"/>
</dbReference>
<evidence type="ECO:0000313" key="11">
    <source>
        <dbReference type="Proteomes" id="UP000019482"/>
    </source>
</evidence>
<dbReference type="InterPro" id="IPR017896">
    <property type="entry name" value="4Fe4S_Fe-S-bd"/>
</dbReference>
<gene>
    <name evidence="10" type="ORF">CTDIVETGP_1365</name>
</gene>
<keyword evidence="2" id="KW-0963">Cytoplasm</keyword>
<dbReference type="InterPro" id="IPR013542">
    <property type="entry name" value="QueG_DUF1730"/>
</dbReference>
<dbReference type="InterPro" id="IPR004453">
    <property type="entry name" value="QueG"/>
</dbReference>
<evidence type="ECO:0000256" key="2">
    <source>
        <dbReference type="ARBA" id="ARBA00022490"/>
    </source>
</evidence>
<dbReference type="InterPro" id="IPR017900">
    <property type="entry name" value="4Fe4S_Fe_S_CS"/>
</dbReference>
<keyword evidence="11" id="KW-1185">Reference proteome</keyword>
<keyword evidence="8" id="KW-0411">Iron-sulfur</keyword>
<comment type="caution">
    <text evidence="10">The sequence shown here is derived from an EMBL/GenBank/DDBJ whole genome shotgun (WGS) entry which is preliminary data.</text>
</comment>
<keyword evidence="3" id="KW-0819">tRNA processing</keyword>
<reference evidence="10 11" key="1">
    <citation type="journal article" date="2015" name="Genome Announc.">
        <title>Draft Genome Sequence of Clostridium tyrobutyricum Strain DIVETGP, Isolated from Cow's Milk for Grana Padano Production.</title>
        <authorList>
            <person name="Soggiu A."/>
            <person name="Piras C."/>
            <person name="Gaiarsa S."/>
            <person name="Sassera D."/>
            <person name="Roncada P."/>
            <person name="Bendixen E."/>
            <person name="Brasca M."/>
            <person name="Bonizzi L."/>
        </authorList>
    </citation>
    <scope>NUCLEOTIDE SEQUENCE [LARGE SCALE GENOMIC DNA]</scope>
    <source>
        <strain evidence="10 11">DIVETGP</strain>
    </source>
</reference>
<evidence type="ECO:0000259" key="9">
    <source>
        <dbReference type="PROSITE" id="PS51379"/>
    </source>
</evidence>
<dbReference type="PROSITE" id="PS51379">
    <property type="entry name" value="4FE4S_FER_2"/>
    <property type="match status" value="1"/>
</dbReference>
<evidence type="ECO:0000256" key="1">
    <source>
        <dbReference type="ARBA" id="ARBA00022485"/>
    </source>
</evidence>
<evidence type="ECO:0000313" key="10">
    <source>
        <dbReference type="EMBL" id="CDL91295.1"/>
    </source>
</evidence>
<dbReference type="GeneID" id="29420926"/>
<dbReference type="GO" id="GO:0046872">
    <property type="term" value="F:metal ion binding"/>
    <property type="evidence" value="ECO:0007669"/>
    <property type="project" value="UniProtKB-KW"/>
</dbReference>
<keyword evidence="7" id="KW-0408">Iron</keyword>
<keyword evidence="4" id="KW-0479">Metal-binding</keyword>
<accession>W6N5H3</accession>
<dbReference type="GO" id="GO:0051539">
    <property type="term" value="F:4 iron, 4 sulfur cluster binding"/>
    <property type="evidence" value="ECO:0007669"/>
    <property type="project" value="UniProtKB-KW"/>
</dbReference>
<dbReference type="GO" id="GO:0052693">
    <property type="term" value="F:epoxyqueuosine reductase activity"/>
    <property type="evidence" value="ECO:0007669"/>
    <property type="project" value="TreeGrafter"/>
</dbReference>
<name>W6N5H3_CLOTY</name>
<evidence type="ECO:0000256" key="3">
    <source>
        <dbReference type="ARBA" id="ARBA00022694"/>
    </source>
</evidence>
<evidence type="ECO:0000256" key="7">
    <source>
        <dbReference type="ARBA" id="ARBA00023004"/>
    </source>
</evidence>
<feature type="domain" description="4Fe-4S ferredoxin-type" evidence="9">
    <location>
        <begin position="167"/>
        <end position="196"/>
    </location>
</feature>
<dbReference type="GO" id="GO:0008616">
    <property type="term" value="P:tRNA queuosine(34) biosynthetic process"/>
    <property type="evidence" value="ECO:0007669"/>
    <property type="project" value="UniProtKB-KW"/>
</dbReference>
<dbReference type="PANTHER" id="PTHR30002">
    <property type="entry name" value="EPOXYQUEUOSINE REDUCTASE"/>
    <property type="match status" value="1"/>
</dbReference>